<evidence type="ECO:0000313" key="2">
    <source>
        <dbReference type="Proteomes" id="UP000270230"/>
    </source>
</evidence>
<dbReference type="AlphaFoldDB" id="A0A3M7C998"/>
<reference evidence="1 2" key="1">
    <citation type="journal article" date="2018" name="BMC Genomics">
        <title>Genomic evidence for intraspecific hybridization in a clonal and extremely halotolerant yeast.</title>
        <authorList>
            <person name="Gostincar C."/>
            <person name="Stajich J.E."/>
            <person name="Zupancic J."/>
            <person name="Zalar P."/>
            <person name="Gunde-Cimerman N."/>
        </authorList>
    </citation>
    <scope>NUCLEOTIDE SEQUENCE [LARGE SCALE GENOMIC DNA]</scope>
    <source>
        <strain evidence="1 2">EXF-151</strain>
    </source>
</reference>
<feature type="non-terminal residue" evidence="1">
    <location>
        <position position="1"/>
    </location>
</feature>
<dbReference type="Proteomes" id="UP000270230">
    <property type="component" value="Unassembled WGS sequence"/>
</dbReference>
<accession>A0A3M7C998</accession>
<dbReference type="EMBL" id="QWIN01000650">
    <property type="protein sequence ID" value="RMY48648.1"/>
    <property type="molecule type" value="Genomic_DNA"/>
</dbReference>
<name>A0A3M7C998_HORWE</name>
<organism evidence="1 2">
    <name type="scientific">Hortaea werneckii</name>
    <name type="common">Black yeast</name>
    <name type="synonym">Cladosporium werneckii</name>
    <dbReference type="NCBI Taxonomy" id="91943"/>
    <lineage>
        <taxon>Eukaryota</taxon>
        <taxon>Fungi</taxon>
        <taxon>Dikarya</taxon>
        <taxon>Ascomycota</taxon>
        <taxon>Pezizomycotina</taxon>
        <taxon>Dothideomycetes</taxon>
        <taxon>Dothideomycetidae</taxon>
        <taxon>Mycosphaerellales</taxon>
        <taxon>Teratosphaeriaceae</taxon>
        <taxon>Hortaea</taxon>
    </lineage>
</organism>
<evidence type="ECO:0000313" key="1">
    <source>
        <dbReference type="EMBL" id="RMY48648.1"/>
    </source>
</evidence>
<comment type="caution">
    <text evidence="1">The sequence shown here is derived from an EMBL/GenBank/DDBJ whole genome shotgun (WGS) entry which is preliminary data.</text>
</comment>
<gene>
    <name evidence="1" type="ORF">D0865_07958</name>
</gene>
<proteinExistence type="predicted"/>
<protein>
    <submittedName>
        <fullName evidence="1">Uncharacterized protein</fullName>
    </submittedName>
</protein>
<sequence>SDRDPKGIFNDWNAFVKTIRNIYSLSNNKQVAIRLSRSTISYTNANRRNAIIDSIADDLAIIRLARLEDLVAILMLWN</sequence>